<organism evidence="2 3">
    <name type="scientific">Debaryomyces fabryi</name>
    <dbReference type="NCBI Taxonomy" id="58627"/>
    <lineage>
        <taxon>Eukaryota</taxon>
        <taxon>Fungi</taxon>
        <taxon>Dikarya</taxon>
        <taxon>Ascomycota</taxon>
        <taxon>Saccharomycotina</taxon>
        <taxon>Pichiomycetes</taxon>
        <taxon>Debaryomycetaceae</taxon>
        <taxon>Debaryomyces</taxon>
    </lineage>
</organism>
<evidence type="ECO:0000313" key="3">
    <source>
        <dbReference type="Proteomes" id="UP000054251"/>
    </source>
</evidence>
<evidence type="ECO:0000259" key="1">
    <source>
        <dbReference type="PROSITE" id="PS50181"/>
    </source>
</evidence>
<dbReference type="InterPro" id="IPR048627">
    <property type="entry name" value="Sec10_HB"/>
</dbReference>
<dbReference type="InterPro" id="IPR036047">
    <property type="entry name" value="F-box-like_dom_sf"/>
</dbReference>
<dbReference type="SUPFAM" id="SSF81383">
    <property type="entry name" value="F-box domain"/>
    <property type="match status" value="1"/>
</dbReference>
<dbReference type="Proteomes" id="UP000054251">
    <property type="component" value="Unassembled WGS sequence"/>
</dbReference>
<proteinExistence type="predicted"/>
<dbReference type="GeneID" id="26838155"/>
<dbReference type="Pfam" id="PF00646">
    <property type="entry name" value="F-box"/>
    <property type="match status" value="1"/>
</dbReference>
<dbReference type="GO" id="GO:0006887">
    <property type="term" value="P:exocytosis"/>
    <property type="evidence" value="ECO:0007669"/>
    <property type="project" value="TreeGrafter"/>
</dbReference>
<name>A0A0V1Q3Q5_9ASCO</name>
<dbReference type="PROSITE" id="PS50181">
    <property type="entry name" value="FBOX"/>
    <property type="match status" value="1"/>
</dbReference>
<dbReference type="InterPro" id="IPR009976">
    <property type="entry name" value="Sec10-like"/>
</dbReference>
<accession>A0A0V1Q3Q5</accession>
<dbReference type="AlphaFoldDB" id="A0A0V1Q3Q5"/>
<dbReference type="GO" id="GO:0006893">
    <property type="term" value="P:Golgi to plasma membrane transport"/>
    <property type="evidence" value="ECO:0007669"/>
    <property type="project" value="TreeGrafter"/>
</dbReference>
<dbReference type="EMBL" id="LMYN01000014">
    <property type="protein sequence ID" value="KSA03133.1"/>
    <property type="molecule type" value="Genomic_DNA"/>
</dbReference>
<comment type="caution">
    <text evidence="2">The sequence shown here is derived from an EMBL/GenBank/DDBJ whole genome shotgun (WGS) entry which is preliminary data.</text>
</comment>
<dbReference type="GO" id="GO:0000145">
    <property type="term" value="C:exocyst"/>
    <property type="evidence" value="ECO:0007669"/>
    <property type="project" value="TreeGrafter"/>
</dbReference>
<dbReference type="InterPro" id="IPR001810">
    <property type="entry name" value="F-box_dom"/>
</dbReference>
<protein>
    <recommendedName>
        <fullName evidence="1">F-box domain-containing protein</fullName>
    </recommendedName>
</protein>
<feature type="domain" description="F-box" evidence="1">
    <location>
        <begin position="12"/>
        <end position="58"/>
    </location>
</feature>
<dbReference type="OrthoDB" id="5554140at2759"/>
<dbReference type="RefSeq" id="XP_015469235.1">
    <property type="nucleotide sequence ID" value="XM_015609976.1"/>
</dbReference>
<dbReference type="PANTHER" id="PTHR12100:SF1">
    <property type="entry name" value="RECYCLIN-1"/>
    <property type="match status" value="1"/>
</dbReference>
<dbReference type="Pfam" id="PF07393">
    <property type="entry name" value="Sec10_HB"/>
    <property type="match status" value="1"/>
</dbReference>
<reference evidence="2 3" key="1">
    <citation type="submission" date="2015-11" db="EMBL/GenBank/DDBJ databases">
        <title>The genome of Debaryomyces fabryi.</title>
        <authorList>
            <person name="Tafer H."/>
            <person name="Lopandic K."/>
        </authorList>
    </citation>
    <scope>NUCLEOTIDE SEQUENCE [LARGE SCALE GENOMIC DNA]</scope>
    <source>
        <strain evidence="2 3">CBS 789</strain>
    </source>
</reference>
<gene>
    <name evidence="2" type="ORF">AC631_01146</name>
</gene>
<dbReference type="PANTHER" id="PTHR12100">
    <property type="entry name" value="SEC10"/>
    <property type="match status" value="1"/>
</dbReference>
<keyword evidence="3" id="KW-1185">Reference proteome</keyword>
<sequence length="799" mass="92255">MAQVIWNSDIDVYNSQVIPVLVAKNISKYLSVQDLLSFGQVSRNTFKTVNDSNLWVSKLKEMGVWDQGVIPSGSKVEMNGLDSPLTCLDKVVKSPKAAKLQVRKIYRCLYPYYSDLLSHKSYNKLKIFKDFHTPEDQAKILDNLLKLNKIDYDEHSGLMIKDKINSLFEIFENALLRELEIHYDIQDFAKTRKFVKILTRLKNEQTLIDFFLQKSIFDNEDCRFFNVEEFDVNEYFIEKENLIDTNSSDDVATFELNINLFEKFIEDLAKIFNNEARIIDQIFPQEIPMMYKVCEELIANQVMELFMALLDASKPKSMYLTLVPYLYQILTTTFIEKLTACENVGPSYPRLVRELIDMLYESFAAEYIREELQIFKGNSSQSIKDWKDSFSRREAETTQSILKHVKVETKNDFISSFKKVFTINASSNKDESESDEKNYSEIQAKTKILSENLKSLNKIFSLELVMDILNEARGSFNRLLKFRDFSIVALKKDILASTQEVFITVIDSTGNEHLRPGFEKALEYLKTYNPKELELDSNSESFIEPLVLYCELINMADMIIQMIDIFYKEEMLNRHIVKHENSILNPALQNKKKLEGLVDNYVADGLNIGIDVLMTEIENVYKIYLKDSDYNPSSDTPAVMDGPTEAAKKVVKILDNNIDLLVGSTDKSIVEVFQQEIAERFFQLLVKTLKRSTISVSGAINLISDLNLYYDFIVNHIKTNKRMVLPLFQSLKKVGSIYLIGGNESKSIGKLVSDLSKFNGIFGQEEIYEFVQRRQDWPLIKRDVEKVMYGLSLGDCVII</sequence>
<evidence type="ECO:0000313" key="2">
    <source>
        <dbReference type="EMBL" id="KSA03133.1"/>
    </source>
</evidence>